<keyword evidence="3" id="KW-1185">Reference proteome</keyword>
<dbReference type="InterPro" id="IPR013738">
    <property type="entry name" value="Beta_galactosidase_Trimer"/>
</dbReference>
<dbReference type="Gene3D" id="3.40.50.880">
    <property type="match status" value="1"/>
</dbReference>
<dbReference type="RefSeq" id="WP_043870295.1">
    <property type="nucleotide sequence ID" value="NZ_CP004393.1"/>
</dbReference>
<feature type="domain" description="Beta-galactosidase trimerisation" evidence="1">
    <location>
        <begin position="391"/>
        <end position="461"/>
    </location>
</feature>
<name>A0A0B5E667_9RHOB</name>
<dbReference type="InterPro" id="IPR028212">
    <property type="entry name" value="GHL6"/>
</dbReference>
<dbReference type="Pfam" id="PF14871">
    <property type="entry name" value="GHL6"/>
    <property type="match status" value="1"/>
</dbReference>
<evidence type="ECO:0000313" key="3">
    <source>
        <dbReference type="Proteomes" id="UP000031521"/>
    </source>
</evidence>
<accession>A0A0B5E667</accession>
<evidence type="ECO:0000259" key="1">
    <source>
        <dbReference type="Pfam" id="PF08532"/>
    </source>
</evidence>
<dbReference type="OrthoDB" id="7536405at2"/>
<dbReference type="InterPro" id="IPR017853">
    <property type="entry name" value="GH"/>
</dbReference>
<dbReference type="HOGENOM" id="CLU_020573_0_0_5"/>
<dbReference type="InterPro" id="IPR029062">
    <property type="entry name" value="Class_I_gatase-like"/>
</dbReference>
<dbReference type="EMBL" id="CP004393">
    <property type="protein sequence ID" value="AJE47827.1"/>
    <property type="molecule type" value="Genomic_DNA"/>
</dbReference>
<dbReference type="GO" id="GO:0004565">
    <property type="term" value="F:beta-galactosidase activity"/>
    <property type="evidence" value="ECO:0007669"/>
    <property type="project" value="InterPro"/>
</dbReference>
<dbReference type="AlphaFoldDB" id="A0A0B5E667"/>
<dbReference type="PANTHER" id="PTHR43405:SF1">
    <property type="entry name" value="GLYCOSYL HYDROLASE DIGH"/>
    <property type="match status" value="1"/>
</dbReference>
<reference evidence="2 3" key="1">
    <citation type="journal article" date="2014" name="Int. J. Syst. Evol. Microbiol.">
        <title>Celeribacter indicus sp. nov., a polycyclic aromatic hydrocarbon-degrading bacterium from deep-sea sediment and reclassification of Huaishuia halophila as Celeribacter halophilus comb. nov.</title>
        <authorList>
            <person name="Lai Q."/>
            <person name="Cao J."/>
            <person name="Yuan J."/>
            <person name="Li F."/>
            <person name="Shao Z."/>
        </authorList>
    </citation>
    <scope>NUCLEOTIDE SEQUENCE [LARGE SCALE GENOMIC DNA]</scope>
    <source>
        <strain evidence="2">P73</strain>
    </source>
</reference>
<dbReference type="Gene3D" id="3.20.20.80">
    <property type="entry name" value="Glycosidases"/>
    <property type="match status" value="1"/>
</dbReference>
<sequence>MASLRTPDWHRSATRWSQITLVEDDPGSFDVDRWIGIFRETGSNAACISAGGYVAYYPTEIPHHYRSRHLGGTDPFGALVDGARAHGLHVMARIDPHAFHDDVAQAHPEWVSVGRDGAPRRHWAYPDAWVSCAYGPHSHGYIPLIVREIARNYDIDAIFANRWQGHGVCYCASCRASFRDYADAGLPMDENPSDPVWRAWSAWRRRVLSNLVVELDAVVKEERPHASFIPNMGGSSIMEFDTDLINQQCPILAIDDQGRRGVNAIWRAGRNGKQVRGTFPDRNVILITSVGVEDRRYRWKDSVTTAPELRAWMGSGTLHGLSAWYTKFNGKIPDDRWIAPVRDGFALHERLEAARASMVSATEIAIVEASTTLNHIAWENRDAAETCDFGFYHALVEAKLPFDYISDRMLTPERLAGYRVLVMPDVRCLSDAQCAAIDAFVRNGGSVVAAGQTALYDENGERRANFGLADTFGTDVAGPTETGLKNTYLETAGRHALAATLPEGAERMIGGSERTPVSLGAGDGVEVPFCHLPAFPDLPMEEVYPRGPATEPAVIATERPGCGRVVHIPWNLGSIFWDILAQDHQQLIETCVRWALGKTPDVVVEGRSLVDLSVFEGDGATAVGLQNLTNPMMLKGPIRDVYPVGRHRISVALPEGRTGATARAVIDGGPELAVTLGHGRAEVEIEGIAEMEVVRFDWR</sequence>
<dbReference type="Proteomes" id="UP000031521">
    <property type="component" value="Chromosome"/>
</dbReference>
<dbReference type="GO" id="GO:0005975">
    <property type="term" value="P:carbohydrate metabolic process"/>
    <property type="evidence" value="ECO:0007669"/>
    <property type="project" value="InterPro"/>
</dbReference>
<dbReference type="Pfam" id="PF08532">
    <property type="entry name" value="Glyco_hydro_42M"/>
    <property type="match status" value="1"/>
</dbReference>
<organism evidence="2 3">
    <name type="scientific">Celeribacter indicus</name>
    <dbReference type="NCBI Taxonomy" id="1208324"/>
    <lineage>
        <taxon>Bacteria</taxon>
        <taxon>Pseudomonadati</taxon>
        <taxon>Pseudomonadota</taxon>
        <taxon>Alphaproteobacteria</taxon>
        <taxon>Rhodobacterales</taxon>
        <taxon>Roseobacteraceae</taxon>
        <taxon>Celeribacter</taxon>
    </lineage>
</organism>
<dbReference type="SUPFAM" id="SSF51445">
    <property type="entry name" value="(Trans)glycosidases"/>
    <property type="match status" value="1"/>
</dbReference>
<dbReference type="PANTHER" id="PTHR43405">
    <property type="entry name" value="GLYCOSYL HYDROLASE DIGH"/>
    <property type="match status" value="1"/>
</dbReference>
<gene>
    <name evidence="2" type="ORF">P73_3112</name>
</gene>
<proteinExistence type="predicted"/>
<protein>
    <recommendedName>
        <fullName evidence="1">Beta-galactosidase trimerisation domain-containing protein</fullName>
    </recommendedName>
</protein>
<dbReference type="STRING" id="1208324.P73_3112"/>
<dbReference type="InterPro" id="IPR052177">
    <property type="entry name" value="Divisome_Glycosyl_Hydrolase"/>
</dbReference>
<dbReference type="KEGG" id="cid:P73_3112"/>
<dbReference type="CDD" id="cd03143">
    <property type="entry name" value="A4_beta-galactosidase_middle_domain"/>
    <property type="match status" value="1"/>
</dbReference>
<dbReference type="SUPFAM" id="SSF52317">
    <property type="entry name" value="Class I glutamine amidotransferase-like"/>
    <property type="match status" value="1"/>
</dbReference>
<evidence type="ECO:0000313" key="2">
    <source>
        <dbReference type="EMBL" id="AJE47827.1"/>
    </source>
</evidence>